<sequence>MASSLHGVDELLKRLERIQEECGSIDKAAKDRKDGPKDEFLRLKEDIYSALFEVKEAIRERQVLQKRVGNSFEVIQKGVFITDTLKSLDADFKKIQELYKKQSNQRRKFEETELESRFQALQIMKKQLEEAKTSFKTGGALNREDDIEIKTVLEQRAGLGLSAGGVHIQVDSTGGQPMSPTEDEERAMYRWKHRDAQFDKQVEEIGEGVERLGEIATQINVTADKQTAMAAEIQKTAEKASAELNKMNVKLKKFMEEQKNSNFFCRIILVICLIGCVGFIWNAVMK</sequence>
<reference evidence="3 4" key="1">
    <citation type="submission" date="2014-11" db="EMBL/GenBank/DDBJ databases">
        <authorList>
            <person name="Zhu J."/>
            <person name="Qi W."/>
            <person name="Song R."/>
        </authorList>
    </citation>
    <scope>NUCLEOTIDE SEQUENCE [LARGE SCALE GENOMIC DNA]</scope>
</reference>
<keyword evidence="2" id="KW-1133">Transmembrane helix</keyword>
<dbReference type="InParanoid" id="A0A0G4EZW2"/>
<evidence type="ECO:0000256" key="2">
    <source>
        <dbReference type="SAM" id="Phobius"/>
    </source>
</evidence>
<evidence type="ECO:0000313" key="3">
    <source>
        <dbReference type="EMBL" id="CEM05171.1"/>
    </source>
</evidence>
<feature type="transmembrane region" description="Helical" evidence="2">
    <location>
        <begin position="263"/>
        <end position="284"/>
    </location>
</feature>
<evidence type="ECO:0000313" key="4">
    <source>
        <dbReference type="Proteomes" id="UP000041254"/>
    </source>
</evidence>
<dbReference type="EMBL" id="CDMY01000356">
    <property type="protein sequence ID" value="CEM05171.1"/>
    <property type="molecule type" value="Genomic_DNA"/>
</dbReference>
<proteinExistence type="predicted"/>
<feature type="coiled-coil region" evidence="1">
    <location>
        <begin position="230"/>
        <end position="257"/>
    </location>
</feature>
<keyword evidence="4" id="KW-1185">Reference proteome</keyword>
<dbReference type="CDD" id="cd15841">
    <property type="entry name" value="SNARE_Qc"/>
    <property type="match status" value="1"/>
</dbReference>
<dbReference type="OrthoDB" id="361164at2759"/>
<feature type="coiled-coil region" evidence="1">
    <location>
        <begin position="85"/>
        <end position="131"/>
    </location>
</feature>
<dbReference type="PhylomeDB" id="A0A0G4EZW2"/>
<name>A0A0G4EZW2_VITBC</name>
<dbReference type="OMA" id="TTWCCRI"/>
<dbReference type="SUPFAM" id="SSF58038">
    <property type="entry name" value="SNARE fusion complex"/>
    <property type="match status" value="1"/>
</dbReference>
<keyword evidence="2" id="KW-0812">Transmembrane</keyword>
<organism evidence="3 4">
    <name type="scientific">Vitrella brassicaformis (strain CCMP3155)</name>
    <dbReference type="NCBI Taxonomy" id="1169540"/>
    <lineage>
        <taxon>Eukaryota</taxon>
        <taxon>Sar</taxon>
        <taxon>Alveolata</taxon>
        <taxon>Colpodellida</taxon>
        <taxon>Vitrellaceae</taxon>
        <taxon>Vitrella</taxon>
    </lineage>
</organism>
<gene>
    <name evidence="3" type="ORF">Vbra_14142</name>
</gene>
<protein>
    <recommendedName>
        <fullName evidence="5">t-SNARE coiled-coil homology domain-containing protein</fullName>
    </recommendedName>
</protein>
<accession>A0A0G4EZW2</accession>
<evidence type="ECO:0008006" key="5">
    <source>
        <dbReference type="Google" id="ProtNLM"/>
    </source>
</evidence>
<dbReference type="VEuPathDB" id="CryptoDB:Vbra_14142"/>
<dbReference type="Gene3D" id="1.20.5.110">
    <property type="match status" value="1"/>
</dbReference>
<dbReference type="Proteomes" id="UP000041254">
    <property type="component" value="Unassembled WGS sequence"/>
</dbReference>
<dbReference type="AlphaFoldDB" id="A0A0G4EZW2"/>
<keyword evidence="1" id="KW-0175">Coiled coil</keyword>
<evidence type="ECO:0000256" key="1">
    <source>
        <dbReference type="SAM" id="Coils"/>
    </source>
</evidence>
<keyword evidence="2" id="KW-0472">Membrane</keyword>